<comment type="caution">
    <text evidence="3">Lacks conserved residue(s) required for the propagation of feature annotation.</text>
</comment>
<comment type="cofactor">
    <cofactor evidence="1 3">
        <name>a divalent metal cation</name>
        <dbReference type="ChEBI" id="CHEBI:60240"/>
    </cofactor>
</comment>
<dbReference type="RefSeq" id="WP_380062284.1">
    <property type="nucleotide sequence ID" value="NZ_JBHSEI010000010.1"/>
</dbReference>
<comment type="similarity">
    <text evidence="3">Belongs to the Maf family. YhdE subfamily.</text>
</comment>
<comment type="function">
    <text evidence="3">Nucleoside triphosphate pyrophosphatase that hydrolyzes dTTP and UTP. May have a dual role in cell division arrest and in preventing the incorporation of modified nucleotides into cellular nucleic acids.</text>
</comment>
<dbReference type="InterPro" id="IPR029001">
    <property type="entry name" value="ITPase-like_fam"/>
</dbReference>
<dbReference type="HAMAP" id="MF_00528">
    <property type="entry name" value="Maf"/>
    <property type="match status" value="1"/>
</dbReference>
<keyword evidence="5" id="KW-1185">Reference proteome</keyword>
<keyword evidence="2 3" id="KW-0378">Hydrolase</keyword>
<feature type="site" description="Important for substrate specificity" evidence="3">
    <location>
        <position position="16"/>
    </location>
</feature>
<comment type="subcellular location">
    <subcellularLocation>
        <location evidence="3">Cytoplasm</location>
    </subcellularLocation>
</comment>
<evidence type="ECO:0000313" key="5">
    <source>
        <dbReference type="Proteomes" id="UP001595952"/>
    </source>
</evidence>
<dbReference type="NCBIfam" id="TIGR00172">
    <property type="entry name" value="maf"/>
    <property type="match status" value="1"/>
</dbReference>
<evidence type="ECO:0000256" key="1">
    <source>
        <dbReference type="ARBA" id="ARBA00001968"/>
    </source>
</evidence>
<comment type="caution">
    <text evidence="4">The sequence shown here is derived from an EMBL/GenBank/DDBJ whole genome shotgun (WGS) entry which is preliminary data.</text>
</comment>
<evidence type="ECO:0000256" key="2">
    <source>
        <dbReference type="ARBA" id="ARBA00022801"/>
    </source>
</evidence>
<dbReference type="EC" id="3.6.1.9" evidence="3"/>
<dbReference type="PANTHER" id="PTHR43213:SF5">
    <property type="entry name" value="BIFUNCTIONAL DTTP_UTP PYROPHOSPHATASE_METHYLTRANSFERASE PROTEIN-RELATED"/>
    <property type="match status" value="1"/>
</dbReference>
<dbReference type="PANTHER" id="PTHR43213">
    <property type="entry name" value="BIFUNCTIONAL DTTP/UTP PYROPHOSPHATASE/METHYLTRANSFERASE PROTEIN-RELATED"/>
    <property type="match status" value="1"/>
</dbReference>
<comment type="catalytic activity">
    <reaction evidence="3">
        <text>dTTP + H2O = dTMP + diphosphate + H(+)</text>
        <dbReference type="Rhea" id="RHEA:28534"/>
        <dbReference type="ChEBI" id="CHEBI:15377"/>
        <dbReference type="ChEBI" id="CHEBI:15378"/>
        <dbReference type="ChEBI" id="CHEBI:33019"/>
        <dbReference type="ChEBI" id="CHEBI:37568"/>
        <dbReference type="ChEBI" id="CHEBI:63528"/>
        <dbReference type="EC" id="3.6.1.9"/>
    </reaction>
</comment>
<feature type="site" description="Important for substrate specificity" evidence="3">
    <location>
        <position position="73"/>
    </location>
</feature>
<gene>
    <name evidence="4" type="ORF">ACFO0D_13175</name>
</gene>
<comment type="catalytic activity">
    <reaction evidence="3">
        <text>UTP + H2O = UMP + diphosphate + H(+)</text>
        <dbReference type="Rhea" id="RHEA:29395"/>
        <dbReference type="ChEBI" id="CHEBI:15377"/>
        <dbReference type="ChEBI" id="CHEBI:15378"/>
        <dbReference type="ChEBI" id="CHEBI:33019"/>
        <dbReference type="ChEBI" id="CHEBI:46398"/>
        <dbReference type="ChEBI" id="CHEBI:57865"/>
        <dbReference type="EC" id="3.6.1.9"/>
    </reaction>
</comment>
<evidence type="ECO:0000313" key="4">
    <source>
        <dbReference type="EMBL" id="MFC4639286.1"/>
    </source>
</evidence>
<keyword evidence="3" id="KW-0546">Nucleotide metabolism</keyword>
<evidence type="ECO:0000256" key="3">
    <source>
        <dbReference type="HAMAP-Rule" id="MF_00528"/>
    </source>
</evidence>
<dbReference type="Gene3D" id="3.90.950.10">
    <property type="match status" value="1"/>
</dbReference>
<dbReference type="EMBL" id="JBHSEI010000010">
    <property type="protein sequence ID" value="MFC4639286.1"/>
    <property type="molecule type" value="Genomic_DNA"/>
</dbReference>
<keyword evidence="3" id="KW-0963">Cytoplasm</keyword>
<proteinExistence type="inferred from homology"/>
<dbReference type="NCBIfam" id="NF010941">
    <property type="entry name" value="PRK14361.1"/>
    <property type="match status" value="1"/>
</dbReference>
<dbReference type="InterPro" id="IPR003697">
    <property type="entry name" value="Maf-like"/>
</dbReference>
<dbReference type="SUPFAM" id="SSF52972">
    <property type="entry name" value="ITPase-like"/>
    <property type="match status" value="1"/>
</dbReference>
<feature type="site" description="Important for substrate specificity" evidence="3">
    <location>
        <position position="155"/>
    </location>
</feature>
<dbReference type="Pfam" id="PF02545">
    <property type="entry name" value="Maf"/>
    <property type="match status" value="1"/>
</dbReference>
<dbReference type="CDD" id="cd00555">
    <property type="entry name" value="Maf"/>
    <property type="match status" value="1"/>
</dbReference>
<reference evidence="5" key="1">
    <citation type="journal article" date="2019" name="Int. J. Syst. Evol. Microbiol.">
        <title>The Global Catalogue of Microorganisms (GCM) 10K type strain sequencing project: providing services to taxonomists for standard genome sequencing and annotation.</title>
        <authorList>
            <consortium name="The Broad Institute Genomics Platform"/>
            <consortium name="The Broad Institute Genome Sequencing Center for Infectious Disease"/>
            <person name="Wu L."/>
            <person name="Ma J."/>
        </authorList>
    </citation>
    <scope>NUCLEOTIDE SEQUENCE [LARGE SCALE GENOMIC DNA]</scope>
    <source>
        <strain evidence="5">CCUG 55995</strain>
    </source>
</reference>
<sequence length="206" mass="21300">MPGGHPDVVLASGSPRRRELLGSLGVPFEVVISGEDENSPETDPARLAAELALLKGRSVAALRPDALVLAADTVVACDGQLLAKPADAAENEAFLRVLSGRTHQVFTGVAALHGQDETVEVACTDVTFRALTDAEMAFYAASGEGLDKAGGYGIQALGASLVCHLSGEYTNVVGFPLSVVIRLLRGGGVPVWTAEPAPGETGVRRE</sequence>
<feature type="active site" description="Proton acceptor" evidence="3">
    <location>
        <position position="72"/>
    </location>
</feature>
<protein>
    <recommendedName>
        <fullName evidence="3">dTTP/UTP pyrophosphatase</fullName>
        <shortName evidence="3">dTTPase/UTPase</shortName>
        <ecNumber evidence="3">3.6.1.9</ecNumber>
    </recommendedName>
    <alternativeName>
        <fullName evidence="3">Nucleoside triphosphate pyrophosphatase</fullName>
    </alternativeName>
    <alternativeName>
        <fullName evidence="3">Nucleotide pyrophosphatase</fullName>
        <shortName evidence="3">Nucleotide PPase</shortName>
    </alternativeName>
</protein>
<dbReference type="PIRSF" id="PIRSF006305">
    <property type="entry name" value="Maf"/>
    <property type="match status" value="1"/>
</dbReference>
<dbReference type="Proteomes" id="UP001595952">
    <property type="component" value="Unassembled WGS sequence"/>
</dbReference>
<organism evidence="4 5">
    <name type="scientific">Deinococcus hohokamensis</name>
    <dbReference type="NCBI Taxonomy" id="309883"/>
    <lineage>
        <taxon>Bacteria</taxon>
        <taxon>Thermotogati</taxon>
        <taxon>Deinococcota</taxon>
        <taxon>Deinococci</taxon>
        <taxon>Deinococcales</taxon>
        <taxon>Deinococcaceae</taxon>
        <taxon>Deinococcus</taxon>
    </lineage>
</organism>
<name>A0ABV9ICI6_9DEIO</name>
<accession>A0ABV9ICI6</accession>